<dbReference type="EMBL" id="JAYMYS010000007">
    <property type="protein sequence ID" value="KAK7387390.1"/>
    <property type="molecule type" value="Genomic_DNA"/>
</dbReference>
<organism evidence="1 2">
    <name type="scientific">Psophocarpus tetragonolobus</name>
    <name type="common">Winged bean</name>
    <name type="synonym">Dolichos tetragonolobus</name>
    <dbReference type="NCBI Taxonomy" id="3891"/>
    <lineage>
        <taxon>Eukaryota</taxon>
        <taxon>Viridiplantae</taxon>
        <taxon>Streptophyta</taxon>
        <taxon>Embryophyta</taxon>
        <taxon>Tracheophyta</taxon>
        <taxon>Spermatophyta</taxon>
        <taxon>Magnoliopsida</taxon>
        <taxon>eudicotyledons</taxon>
        <taxon>Gunneridae</taxon>
        <taxon>Pentapetalae</taxon>
        <taxon>rosids</taxon>
        <taxon>fabids</taxon>
        <taxon>Fabales</taxon>
        <taxon>Fabaceae</taxon>
        <taxon>Papilionoideae</taxon>
        <taxon>50 kb inversion clade</taxon>
        <taxon>NPAAA clade</taxon>
        <taxon>indigoferoid/millettioid clade</taxon>
        <taxon>Phaseoleae</taxon>
        <taxon>Psophocarpus</taxon>
    </lineage>
</organism>
<gene>
    <name evidence="1" type="ORF">VNO78_28157</name>
</gene>
<sequence length="70" mass="7836">MHALLISLSYTLHFHRCFELRCGLGIAGLVGRPVRVRRGDNRIRAWLCVCSCLISFCAHCSIPVSHSKVV</sequence>
<accession>A0AAN9XBC3</accession>
<reference evidence="1 2" key="1">
    <citation type="submission" date="2024-01" db="EMBL/GenBank/DDBJ databases">
        <title>The genomes of 5 underutilized Papilionoideae crops provide insights into root nodulation and disease resistanc.</title>
        <authorList>
            <person name="Jiang F."/>
        </authorList>
    </citation>
    <scope>NUCLEOTIDE SEQUENCE [LARGE SCALE GENOMIC DNA]</scope>
    <source>
        <strain evidence="1">DUOXIRENSHENG_FW03</strain>
        <tissue evidence="1">Leaves</tissue>
    </source>
</reference>
<protein>
    <submittedName>
        <fullName evidence="1">Uncharacterized protein</fullName>
    </submittedName>
</protein>
<evidence type="ECO:0000313" key="2">
    <source>
        <dbReference type="Proteomes" id="UP001386955"/>
    </source>
</evidence>
<evidence type="ECO:0000313" key="1">
    <source>
        <dbReference type="EMBL" id="KAK7387390.1"/>
    </source>
</evidence>
<comment type="caution">
    <text evidence="1">The sequence shown here is derived from an EMBL/GenBank/DDBJ whole genome shotgun (WGS) entry which is preliminary data.</text>
</comment>
<name>A0AAN9XBC3_PSOTE</name>
<dbReference type="AlphaFoldDB" id="A0AAN9XBC3"/>
<keyword evidence="2" id="KW-1185">Reference proteome</keyword>
<dbReference type="Proteomes" id="UP001386955">
    <property type="component" value="Unassembled WGS sequence"/>
</dbReference>
<proteinExistence type="predicted"/>